<dbReference type="SUPFAM" id="SSF46785">
    <property type="entry name" value="Winged helix' DNA-binding domain"/>
    <property type="match status" value="1"/>
</dbReference>
<reference evidence="5 6" key="1">
    <citation type="submission" date="2020-05" db="EMBL/GenBank/DDBJ databases">
        <title>Draft genome of xy-202 and genomic insight in genome of the genus Peptostreptococcus.</title>
        <authorList>
            <person name="Zhang Z."/>
        </authorList>
    </citation>
    <scope>NUCLEOTIDE SEQUENCE [LARGE SCALE GENOMIC DNA]</scope>
    <source>
        <strain evidence="5 6">DSM 27025</strain>
    </source>
</reference>
<comment type="caution">
    <text evidence="5">The sequence shown here is derived from an EMBL/GenBank/DDBJ whole genome shotgun (WGS) entry which is preliminary data.</text>
</comment>
<dbReference type="Pfam" id="PF00392">
    <property type="entry name" value="GntR"/>
    <property type="match status" value="1"/>
</dbReference>
<feature type="domain" description="HTH gntR-type" evidence="4">
    <location>
        <begin position="13"/>
        <end position="81"/>
    </location>
</feature>
<keyword evidence="1" id="KW-0805">Transcription regulation</keyword>
<name>A0ABR6TNB8_9FIRM</name>
<dbReference type="PROSITE" id="PS50949">
    <property type="entry name" value="HTH_GNTR"/>
    <property type="match status" value="1"/>
</dbReference>
<dbReference type="PANTHER" id="PTHR38445:SF9">
    <property type="entry name" value="HTH-TYPE TRANSCRIPTIONAL REPRESSOR YTRA"/>
    <property type="match status" value="1"/>
</dbReference>
<keyword evidence="2" id="KW-0238">DNA-binding</keyword>
<keyword evidence="3" id="KW-0804">Transcription</keyword>
<protein>
    <submittedName>
        <fullName evidence="5">GntR family transcriptional regulator</fullName>
    </submittedName>
</protein>
<proteinExistence type="predicted"/>
<evidence type="ECO:0000259" key="4">
    <source>
        <dbReference type="PROSITE" id="PS50949"/>
    </source>
</evidence>
<sequence length="143" mass="16725">MPMFEAFEFNNNSPIYLQITKFFEAMVFLGELKPGDLIPSRRELAGEMRVNLNTVQKSYAYMEEIGLITTEKNRYSVITKDTDKIEELKNNYIKEPLIIFLKTMKSINISKDSVLELIDKYYDIVDEMEGLEDDNCKESDKKI</sequence>
<dbReference type="InterPro" id="IPR036390">
    <property type="entry name" value="WH_DNA-bd_sf"/>
</dbReference>
<organism evidence="5 6">
    <name type="scientific">Peptostreptococcus canis</name>
    <dbReference type="NCBI Taxonomy" id="1159213"/>
    <lineage>
        <taxon>Bacteria</taxon>
        <taxon>Bacillati</taxon>
        <taxon>Bacillota</taxon>
        <taxon>Clostridia</taxon>
        <taxon>Peptostreptococcales</taxon>
        <taxon>Peptostreptococcaceae</taxon>
        <taxon>Peptostreptococcus</taxon>
    </lineage>
</organism>
<evidence type="ECO:0000313" key="5">
    <source>
        <dbReference type="EMBL" id="MBC2576820.1"/>
    </source>
</evidence>
<dbReference type="Proteomes" id="UP000713904">
    <property type="component" value="Unassembled WGS sequence"/>
</dbReference>
<evidence type="ECO:0000256" key="2">
    <source>
        <dbReference type="ARBA" id="ARBA00023125"/>
    </source>
</evidence>
<keyword evidence="6" id="KW-1185">Reference proteome</keyword>
<evidence type="ECO:0000313" key="6">
    <source>
        <dbReference type="Proteomes" id="UP000713904"/>
    </source>
</evidence>
<evidence type="ECO:0000256" key="1">
    <source>
        <dbReference type="ARBA" id="ARBA00023015"/>
    </source>
</evidence>
<dbReference type="PANTHER" id="PTHR38445">
    <property type="entry name" value="HTH-TYPE TRANSCRIPTIONAL REPRESSOR YTRA"/>
    <property type="match status" value="1"/>
</dbReference>
<gene>
    <name evidence="5" type="ORF">HLB29_09065</name>
</gene>
<dbReference type="CDD" id="cd07377">
    <property type="entry name" value="WHTH_GntR"/>
    <property type="match status" value="1"/>
</dbReference>
<dbReference type="InterPro" id="IPR000524">
    <property type="entry name" value="Tscrpt_reg_HTH_GntR"/>
</dbReference>
<dbReference type="EMBL" id="JABGBW010000014">
    <property type="protein sequence ID" value="MBC2576820.1"/>
    <property type="molecule type" value="Genomic_DNA"/>
</dbReference>
<accession>A0ABR6TNB8</accession>
<evidence type="ECO:0000256" key="3">
    <source>
        <dbReference type="ARBA" id="ARBA00023163"/>
    </source>
</evidence>
<dbReference type="InterPro" id="IPR036388">
    <property type="entry name" value="WH-like_DNA-bd_sf"/>
</dbReference>
<dbReference type="Gene3D" id="1.10.10.10">
    <property type="entry name" value="Winged helix-like DNA-binding domain superfamily/Winged helix DNA-binding domain"/>
    <property type="match status" value="1"/>
</dbReference>